<name>A0A976M8R5_THEOR</name>
<protein>
    <recommendedName>
        <fullName evidence="5">Protein transport protein SEC20</fullName>
    </recommendedName>
</protein>
<organism evidence="3 4">
    <name type="scientific">Theileria orientalis</name>
    <dbReference type="NCBI Taxonomy" id="68886"/>
    <lineage>
        <taxon>Eukaryota</taxon>
        <taxon>Sar</taxon>
        <taxon>Alveolata</taxon>
        <taxon>Apicomplexa</taxon>
        <taxon>Aconoidasida</taxon>
        <taxon>Piroplasmida</taxon>
        <taxon>Theileriidae</taxon>
        <taxon>Theileria</taxon>
    </lineage>
</organism>
<keyword evidence="2" id="KW-0472">Membrane</keyword>
<keyword evidence="2" id="KW-0812">Transmembrane</keyword>
<feature type="transmembrane region" description="Helical" evidence="2">
    <location>
        <begin position="346"/>
        <end position="365"/>
    </location>
</feature>
<evidence type="ECO:0000256" key="1">
    <source>
        <dbReference type="SAM" id="MobiDB-lite"/>
    </source>
</evidence>
<proteinExistence type="predicted"/>
<dbReference type="EMBL" id="CP056068">
    <property type="protein sequence ID" value="UKJ90719.2"/>
    <property type="molecule type" value="Genomic_DNA"/>
</dbReference>
<accession>A0A976M8R5</accession>
<feature type="region of interest" description="Disordered" evidence="1">
    <location>
        <begin position="190"/>
        <end position="209"/>
    </location>
</feature>
<evidence type="ECO:0000256" key="2">
    <source>
        <dbReference type="SAM" id="Phobius"/>
    </source>
</evidence>
<evidence type="ECO:0008006" key="5">
    <source>
        <dbReference type="Google" id="ProtNLM"/>
    </source>
</evidence>
<sequence length="405" mass="46106">MNSYKSGLSNVFNEKNKKLSEESLIDNMIHELKQLDVNLEELFHISNADLNTHYSIHKFRLKASRRISSYSTLLRNLTKAYESTTSTQQYVKLFTIHQFYNERLMKHKNKLSEWWSRNERRYHALCLSSFVSQISQPDGQTTTSLPSQLNSTKQLPNTLNSKLASTRGGRMSSGVKLTLISTTSELPCSNQLSSLSHPSSTNHGQDLLDTESDTSMYASGFDGPVEPLDPGDSTTHELLRDTDREPFGRFSRSAYAGSQGVDTPNALGGGDMLKVSSRDDHLIRKLKDTRNMMINQINQMDAAESSLLKSSDYILQQQAILNVLKGKFSNARVTFNLVKRRAIKRYGMVRSCYFLFLFSCGFIVLRRFRFFKIFHLGFKVIRYPIKYLSGKSKPVKDVNSELAEL</sequence>
<dbReference type="AlphaFoldDB" id="A0A976M8R5"/>
<reference evidence="3" key="1">
    <citation type="submission" date="2022-07" db="EMBL/GenBank/DDBJ databases">
        <title>Evaluation of T. orientalis genome assembly methods using nanopore sequencing and analysis of variation between genomes.</title>
        <authorList>
            <person name="Yam J."/>
            <person name="Micallef M.L."/>
            <person name="Liu M."/>
            <person name="Djordjevic S.P."/>
            <person name="Bogema D.R."/>
            <person name="Jenkins C."/>
        </authorList>
    </citation>
    <scope>NUCLEOTIDE SEQUENCE</scope>
    <source>
        <strain evidence="3">Fish Creek</strain>
    </source>
</reference>
<feature type="compositionally biased region" description="Low complexity" evidence="1">
    <location>
        <begin position="190"/>
        <end position="203"/>
    </location>
</feature>
<evidence type="ECO:0000313" key="4">
    <source>
        <dbReference type="Proteomes" id="UP000244803"/>
    </source>
</evidence>
<evidence type="ECO:0000313" key="3">
    <source>
        <dbReference type="EMBL" id="UKJ90719.2"/>
    </source>
</evidence>
<keyword evidence="2" id="KW-1133">Transmembrane helix</keyword>
<gene>
    <name evidence="3" type="ORF">MACJ_001653</name>
</gene>
<dbReference type="OrthoDB" id="365988at2759"/>
<dbReference type="Proteomes" id="UP000244803">
    <property type="component" value="Chromosome 2"/>
</dbReference>
<feature type="region of interest" description="Disordered" evidence="1">
    <location>
        <begin position="214"/>
        <end position="240"/>
    </location>
</feature>